<evidence type="ECO:0000313" key="3">
    <source>
        <dbReference type="Proteomes" id="UP000319143"/>
    </source>
</evidence>
<evidence type="ECO:0000313" key="2">
    <source>
        <dbReference type="EMBL" id="TWU38562.1"/>
    </source>
</evidence>
<dbReference type="AlphaFoldDB" id="A0A5C6DPM9"/>
<dbReference type="RefSeq" id="WP_146526937.1">
    <property type="nucleotide sequence ID" value="NZ_SJPV01000004.1"/>
</dbReference>
<evidence type="ECO:0008006" key="4">
    <source>
        <dbReference type="Google" id="ProtNLM"/>
    </source>
</evidence>
<proteinExistence type="predicted"/>
<comment type="caution">
    <text evidence="2">The sequence shown here is derived from an EMBL/GenBank/DDBJ whole genome shotgun (WGS) entry which is preliminary data.</text>
</comment>
<protein>
    <recommendedName>
        <fullName evidence="4">Methane oxygenase PmoA</fullName>
    </recommendedName>
</protein>
<keyword evidence="3" id="KW-1185">Reference proteome</keyword>
<dbReference type="EMBL" id="SJPV01000004">
    <property type="protein sequence ID" value="TWU38562.1"/>
    <property type="molecule type" value="Genomic_DNA"/>
</dbReference>
<accession>A0A5C6DPM9</accession>
<feature type="signal peptide" evidence="1">
    <location>
        <begin position="1"/>
        <end position="21"/>
    </location>
</feature>
<name>A0A5C6DPM9_9BACT</name>
<dbReference type="InterPro" id="IPR029475">
    <property type="entry name" value="DUF6807"/>
</dbReference>
<sequence length="316" mass="35262" precursor="true">MRTSVFCIGVITILASSPAPAQDPANRADRVVFQQGDGEVLIQIDDKPIATYVYEDSEIPRPYFAHVKSPSGTQVTRNFPPGKGDRQDHADMHPGIWLAFGDLDGEDFWRNKGRVVHEGFTESPTGGPRFGSFSQRKAYQRADGRVVCVEDFRCVIRVLEEGYLLQWDSTFSSPEGNRFYFGDQEEMGLGIRVATEIAELKSGQISDSEGRRGAKQVWSQPSKWCDYSGTIGDERIGMTILCHPDNFRESWMHARNYGVIAANPFGRQAMKKGPKSRIEVSGDAGLRLQYGILLHGPTSDLDAVYRRYVDLSGSQN</sequence>
<organism evidence="2 3">
    <name type="scientific">Novipirellula artificiosorum</name>
    <dbReference type="NCBI Taxonomy" id="2528016"/>
    <lineage>
        <taxon>Bacteria</taxon>
        <taxon>Pseudomonadati</taxon>
        <taxon>Planctomycetota</taxon>
        <taxon>Planctomycetia</taxon>
        <taxon>Pirellulales</taxon>
        <taxon>Pirellulaceae</taxon>
        <taxon>Novipirellula</taxon>
    </lineage>
</organism>
<dbReference type="OrthoDB" id="242279at2"/>
<keyword evidence="1" id="KW-0732">Signal</keyword>
<dbReference type="Proteomes" id="UP000319143">
    <property type="component" value="Unassembled WGS sequence"/>
</dbReference>
<gene>
    <name evidence="2" type="ORF">Poly41_30390</name>
</gene>
<reference evidence="2 3" key="1">
    <citation type="submission" date="2019-02" db="EMBL/GenBank/DDBJ databases">
        <title>Deep-cultivation of Planctomycetes and their phenomic and genomic characterization uncovers novel biology.</title>
        <authorList>
            <person name="Wiegand S."/>
            <person name="Jogler M."/>
            <person name="Boedeker C."/>
            <person name="Pinto D."/>
            <person name="Vollmers J."/>
            <person name="Rivas-Marin E."/>
            <person name="Kohn T."/>
            <person name="Peeters S.H."/>
            <person name="Heuer A."/>
            <person name="Rast P."/>
            <person name="Oberbeckmann S."/>
            <person name="Bunk B."/>
            <person name="Jeske O."/>
            <person name="Meyerdierks A."/>
            <person name="Storesund J.E."/>
            <person name="Kallscheuer N."/>
            <person name="Luecker S."/>
            <person name="Lage O.M."/>
            <person name="Pohl T."/>
            <person name="Merkel B.J."/>
            <person name="Hornburger P."/>
            <person name="Mueller R.-W."/>
            <person name="Bruemmer F."/>
            <person name="Labrenz M."/>
            <person name="Spormann A.M."/>
            <person name="Op Den Camp H."/>
            <person name="Overmann J."/>
            <person name="Amann R."/>
            <person name="Jetten M.S.M."/>
            <person name="Mascher T."/>
            <person name="Medema M.H."/>
            <person name="Devos D.P."/>
            <person name="Kaster A.-K."/>
            <person name="Ovreas L."/>
            <person name="Rohde M."/>
            <person name="Galperin M.Y."/>
            <person name="Jogler C."/>
        </authorList>
    </citation>
    <scope>NUCLEOTIDE SEQUENCE [LARGE SCALE GENOMIC DNA]</scope>
    <source>
        <strain evidence="2 3">Poly41</strain>
    </source>
</reference>
<evidence type="ECO:0000256" key="1">
    <source>
        <dbReference type="SAM" id="SignalP"/>
    </source>
</evidence>
<dbReference type="Pfam" id="PF14100">
    <property type="entry name" value="DUF6807"/>
    <property type="match status" value="1"/>
</dbReference>
<feature type="chain" id="PRO_5022846267" description="Methane oxygenase PmoA" evidence="1">
    <location>
        <begin position="22"/>
        <end position="316"/>
    </location>
</feature>